<dbReference type="AlphaFoldDB" id="A0A9P6IAE1"/>
<reference evidence="3" key="1">
    <citation type="submission" date="2020-03" db="EMBL/GenBank/DDBJ databases">
        <authorList>
            <person name="He L."/>
        </authorList>
    </citation>
    <scope>NUCLEOTIDE SEQUENCE</scope>
    <source>
        <strain evidence="3">CkLH20</strain>
    </source>
</reference>
<dbReference type="EMBL" id="JAATWM020000024">
    <property type="protein sequence ID" value="KAF9874990.1"/>
    <property type="molecule type" value="Genomic_DNA"/>
</dbReference>
<dbReference type="Pfam" id="PF00012">
    <property type="entry name" value="HSP70"/>
    <property type="match status" value="1"/>
</dbReference>
<dbReference type="OrthoDB" id="2963168at2759"/>
<protein>
    <recommendedName>
        <fullName evidence="5">Actin-like ATPase domain-containing protein</fullName>
    </recommendedName>
</protein>
<dbReference type="Gene3D" id="3.30.420.40">
    <property type="match status" value="1"/>
</dbReference>
<dbReference type="GO" id="GO:0005524">
    <property type="term" value="F:ATP binding"/>
    <property type="evidence" value="ECO:0007669"/>
    <property type="project" value="UniProtKB-KW"/>
</dbReference>
<dbReference type="Proteomes" id="UP000781932">
    <property type="component" value="Unassembled WGS sequence"/>
</dbReference>
<dbReference type="CDD" id="cd10170">
    <property type="entry name" value="ASKHA_NBD_HSP70"/>
    <property type="match status" value="1"/>
</dbReference>
<evidence type="ECO:0000313" key="4">
    <source>
        <dbReference type="Proteomes" id="UP000781932"/>
    </source>
</evidence>
<dbReference type="InterPro" id="IPR043129">
    <property type="entry name" value="ATPase_NBD"/>
</dbReference>
<dbReference type="PANTHER" id="PTHR14187:SF5">
    <property type="entry name" value="HEAT SHOCK 70 KDA PROTEIN 12A"/>
    <property type="match status" value="1"/>
</dbReference>
<keyword evidence="4" id="KW-1185">Reference proteome</keyword>
<accession>A0A9P6IAE1</accession>
<evidence type="ECO:0000256" key="2">
    <source>
        <dbReference type="ARBA" id="ARBA00022840"/>
    </source>
</evidence>
<dbReference type="GO" id="GO:0140662">
    <property type="term" value="F:ATP-dependent protein folding chaperone"/>
    <property type="evidence" value="ECO:0007669"/>
    <property type="project" value="InterPro"/>
</dbReference>
<gene>
    <name evidence="3" type="ORF">CkaCkLH20_07684</name>
</gene>
<dbReference type="PANTHER" id="PTHR14187">
    <property type="entry name" value="ALPHA KINASE/ELONGATION FACTOR 2 KINASE"/>
    <property type="match status" value="1"/>
</dbReference>
<dbReference type="SUPFAM" id="SSF53067">
    <property type="entry name" value="Actin-like ATPase domain"/>
    <property type="match status" value="2"/>
</dbReference>
<evidence type="ECO:0000256" key="1">
    <source>
        <dbReference type="ARBA" id="ARBA00022741"/>
    </source>
</evidence>
<dbReference type="PRINTS" id="PR00301">
    <property type="entry name" value="HEATSHOCK70"/>
</dbReference>
<sequence length="552" mass="62518">MASPKIVIGIDFGTTHSGVSWALNGGQKKIRLITDWPNPNATNANADKVPTVISYKDGKVQHWGYDVELKEEAFRWFKILLQPDYLDKKMTTTEVRRSSELLKKLGLSAQDVVSDYLRQLWEYTRENIRKRIGDDHWENSHDIAIVVTVPAIWSHSTQDKTLKAARAAGMPAKADIELVTEPSAAAIATLRDKSEEKSLQEGDIFVVCDAGGGTVDLISYRVKGTDPLRLDECVEAQGGLCGSVFLDTAFENCIKTLVGERQYEGIRSIDKKKMLRTFDFGVKRSFSAGPNQSRKEYSVDLRGVEDNEEEGILDETISLKQSMLQTVFDHVCGQVEVLVHNQVSEVKSENLQVKSILLVGGFGSSKYLHHRLETSYRHQNISVLQVDGAYGVLTSQPFDPARHELRDRYVDESDGSYWAGYQMEWLVRRGDRIKEGQDLTINLYKSLQGVGLMSLFSSRGDEAFENVLYFCKEAHPPSRYDDAIVKELCKVRFIIPGKIIWEEKSFKGTGRRGKWRRLNFEFNVRPGNATLRYEVKYRGAVMGDVEATYTQW</sequence>
<reference evidence="3" key="2">
    <citation type="submission" date="2020-11" db="EMBL/GenBank/DDBJ databases">
        <title>Whole genome sequencing of Colletotrichum sp.</title>
        <authorList>
            <person name="Li H."/>
        </authorList>
    </citation>
    <scope>NUCLEOTIDE SEQUENCE</scope>
    <source>
        <strain evidence="3">CkLH20</strain>
    </source>
</reference>
<dbReference type="GeneID" id="62163475"/>
<dbReference type="InterPro" id="IPR013126">
    <property type="entry name" value="Hsp_70_fam"/>
</dbReference>
<keyword evidence="1" id="KW-0547">Nucleotide-binding</keyword>
<organism evidence="3 4">
    <name type="scientific">Colletotrichum karsti</name>
    <dbReference type="NCBI Taxonomy" id="1095194"/>
    <lineage>
        <taxon>Eukaryota</taxon>
        <taxon>Fungi</taxon>
        <taxon>Dikarya</taxon>
        <taxon>Ascomycota</taxon>
        <taxon>Pezizomycotina</taxon>
        <taxon>Sordariomycetes</taxon>
        <taxon>Hypocreomycetidae</taxon>
        <taxon>Glomerellales</taxon>
        <taxon>Glomerellaceae</taxon>
        <taxon>Colletotrichum</taxon>
        <taxon>Colletotrichum boninense species complex</taxon>
    </lineage>
</organism>
<evidence type="ECO:0000313" key="3">
    <source>
        <dbReference type="EMBL" id="KAF9874990.1"/>
    </source>
</evidence>
<name>A0A9P6IAE1_9PEZI</name>
<keyword evidence="2" id="KW-0067">ATP-binding</keyword>
<evidence type="ECO:0008006" key="5">
    <source>
        <dbReference type="Google" id="ProtNLM"/>
    </source>
</evidence>
<dbReference type="RefSeq" id="XP_038744451.1">
    <property type="nucleotide sequence ID" value="XM_038890401.1"/>
</dbReference>
<comment type="caution">
    <text evidence="3">The sequence shown here is derived from an EMBL/GenBank/DDBJ whole genome shotgun (WGS) entry which is preliminary data.</text>
</comment>
<proteinExistence type="predicted"/>